<gene>
    <name evidence="2" type="ORF">TVAG_298210</name>
</gene>
<accession>A2ET14</accession>
<keyword evidence="3" id="KW-1185">Reference proteome</keyword>
<name>A2ET14_TRIV3</name>
<proteinExistence type="predicted"/>
<dbReference type="Proteomes" id="UP000001542">
    <property type="component" value="Unassembled WGS sequence"/>
</dbReference>
<keyword evidence="1" id="KW-0812">Transmembrane</keyword>
<reference evidence="2" key="1">
    <citation type="submission" date="2006-10" db="EMBL/GenBank/DDBJ databases">
        <authorList>
            <person name="Amadeo P."/>
            <person name="Zhao Q."/>
            <person name="Wortman J."/>
            <person name="Fraser-Liggett C."/>
            <person name="Carlton J."/>
        </authorList>
    </citation>
    <scope>NUCLEOTIDE SEQUENCE</scope>
    <source>
        <strain evidence="2">G3</strain>
    </source>
</reference>
<keyword evidence="1" id="KW-0472">Membrane</keyword>
<evidence type="ECO:0000313" key="3">
    <source>
        <dbReference type="Proteomes" id="UP000001542"/>
    </source>
</evidence>
<dbReference type="KEGG" id="tva:4762054"/>
<feature type="transmembrane region" description="Helical" evidence="1">
    <location>
        <begin position="310"/>
        <end position="330"/>
    </location>
</feature>
<evidence type="ECO:0000256" key="1">
    <source>
        <dbReference type="SAM" id="Phobius"/>
    </source>
</evidence>
<feature type="transmembrane region" description="Helical" evidence="1">
    <location>
        <begin position="186"/>
        <end position="206"/>
    </location>
</feature>
<dbReference type="VEuPathDB" id="TrichDB:TVAGG3_1033890"/>
<protein>
    <submittedName>
        <fullName evidence="2">Uncharacterized protein</fullName>
    </submittedName>
</protein>
<organism evidence="2 3">
    <name type="scientific">Trichomonas vaginalis (strain ATCC PRA-98 / G3)</name>
    <dbReference type="NCBI Taxonomy" id="412133"/>
    <lineage>
        <taxon>Eukaryota</taxon>
        <taxon>Metamonada</taxon>
        <taxon>Parabasalia</taxon>
        <taxon>Trichomonadida</taxon>
        <taxon>Trichomonadidae</taxon>
        <taxon>Trichomonas</taxon>
    </lineage>
</organism>
<keyword evidence="1" id="KW-1133">Transmembrane helix</keyword>
<feature type="transmembrane region" description="Helical" evidence="1">
    <location>
        <begin position="53"/>
        <end position="72"/>
    </location>
</feature>
<reference evidence="2" key="2">
    <citation type="journal article" date="2007" name="Science">
        <title>Draft genome sequence of the sexually transmitted pathogen Trichomonas vaginalis.</title>
        <authorList>
            <person name="Carlton J.M."/>
            <person name="Hirt R.P."/>
            <person name="Silva J.C."/>
            <person name="Delcher A.L."/>
            <person name="Schatz M."/>
            <person name="Zhao Q."/>
            <person name="Wortman J.R."/>
            <person name="Bidwell S.L."/>
            <person name="Alsmark U.C.M."/>
            <person name="Besteiro S."/>
            <person name="Sicheritz-Ponten T."/>
            <person name="Noel C.J."/>
            <person name="Dacks J.B."/>
            <person name="Foster P.G."/>
            <person name="Simillion C."/>
            <person name="Van de Peer Y."/>
            <person name="Miranda-Saavedra D."/>
            <person name="Barton G.J."/>
            <person name="Westrop G.D."/>
            <person name="Mueller S."/>
            <person name="Dessi D."/>
            <person name="Fiori P.L."/>
            <person name="Ren Q."/>
            <person name="Paulsen I."/>
            <person name="Zhang H."/>
            <person name="Bastida-Corcuera F.D."/>
            <person name="Simoes-Barbosa A."/>
            <person name="Brown M.T."/>
            <person name="Hayes R.D."/>
            <person name="Mukherjee M."/>
            <person name="Okumura C.Y."/>
            <person name="Schneider R."/>
            <person name="Smith A.J."/>
            <person name="Vanacova S."/>
            <person name="Villalvazo M."/>
            <person name="Haas B.J."/>
            <person name="Pertea M."/>
            <person name="Feldblyum T.V."/>
            <person name="Utterback T.R."/>
            <person name="Shu C.L."/>
            <person name="Osoegawa K."/>
            <person name="de Jong P.J."/>
            <person name="Hrdy I."/>
            <person name="Horvathova L."/>
            <person name="Zubacova Z."/>
            <person name="Dolezal P."/>
            <person name="Malik S.B."/>
            <person name="Logsdon J.M. Jr."/>
            <person name="Henze K."/>
            <person name="Gupta A."/>
            <person name="Wang C.C."/>
            <person name="Dunne R.L."/>
            <person name="Upcroft J.A."/>
            <person name="Upcroft P."/>
            <person name="White O."/>
            <person name="Salzberg S.L."/>
            <person name="Tang P."/>
            <person name="Chiu C.-H."/>
            <person name="Lee Y.-S."/>
            <person name="Embley T.M."/>
            <person name="Coombs G.H."/>
            <person name="Mottram J.C."/>
            <person name="Tachezy J."/>
            <person name="Fraser-Liggett C.M."/>
            <person name="Johnson P.J."/>
        </authorList>
    </citation>
    <scope>NUCLEOTIDE SEQUENCE [LARGE SCALE GENOMIC DNA]</scope>
    <source>
        <strain evidence="2">G3</strain>
    </source>
</reference>
<dbReference type="OrthoDB" id="10624913at2759"/>
<feature type="transmembrane region" description="Helical" evidence="1">
    <location>
        <begin position="145"/>
        <end position="166"/>
    </location>
</feature>
<dbReference type="InParanoid" id="A2ET14"/>
<dbReference type="VEuPathDB" id="TrichDB:TVAG_298210"/>
<feature type="transmembrane region" description="Helical" evidence="1">
    <location>
        <begin position="109"/>
        <end position="133"/>
    </location>
</feature>
<feature type="transmembrane region" description="Helical" evidence="1">
    <location>
        <begin position="281"/>
        <end position="304"/>
    </location>
</feature>
<dbReference type="EMBL" id="DS113482">
    <property type="protein sequence ID" value="EAY04203.1"/>
    <property type="molecule type" value="Genomic_DNA"/>
</dbReference>
<sequence length="546" mass="61698">MQSTQQSSQSFELSYSMSSKLEELIDVPIYKKMIDSFISLLTYLDNYAPKIPVLYQIITIIRATQLIGTALMASNIDFWDMSTITGKVMGIISIPFHIVPTQYRIDNEWIILYVYDAIAYFFAIFCFSVSYIYKTTTRIDKTSTYIVSFWMSIGPYYTAPIGVQYIGQLISAWINGRQKIDVKSGIALVLGICAVLLWSLIMINIYSTTLNFRPTSFLAIEGKPQNLLFVDILLVTLFTSLTSYISSTPTIILMALAAIVYAFNCTTCFNCGTYVSEINQILCLGGSFFGVIILGVSLYSVIVNFRWSEYIFIVYIGCGIICFVAAFYIIKFKARKNLAALDTFQDSNDIAAFHSPGRFKGCLTTGFTYCHPVCLNYSVFKAAVDEWPENLSIWGSYAKFAAIYSENNQTLLLIGQNVVKIKARSNMKDTILSNIASIIKMRETNLSPNLKSGISNVTKVTQKAKNRLRNIWDLVLQGKVAEMGNAISEAMDRVEETETELKHLVLVYPNNRFVARQYARFQHEIKADTEQYTIWNDNVQILQRGG</sequence>
<evidence type="ECO:0000313" key="2">
    <source>
        <dbReference type="EMBL" id="EAY04203.1"/>
    </source>
</evidence>
<dbReference type="AlphaFoldDB" id="A2ET14"/>
<feature type="transmembrane region" description="Helical" evidence="1">
    <location>
        <begin position="227"/>
        <end position="245"/>
    </location>
</feature>
<feature type="transmembrane region" description="Helical" evidence="1">
    <location>
        <begin position="251"/>
        <end position="269"/>
    </location>
</feature>
<dbReference type="RefSeq" id="XP_001316426.1">
    <property type="nucleotide sequence ID" value="XM_001316391.1"/>
</dbReference>